<feature type="domain" description="Mce/MlaD" evidence="9">
    <location>
        <begin position="293"/>
        <end position="398"/>
    </location>
</feature>
<keyword evidence="6 8" id="KW-0472">Membrane</keyword>
<evidence type="ECO:0000256" key="2">
    <source>
        <dbReference type="ARBA" id="ARBA00022475"/>
    </source>
</evidence>
<evidence type="ECO:0000256" key="5">
    <source>
        <dbReference type="ARBA" id="ARBA00022989"/>
    </source>
</evidence>
<evidence type="ECO:0000313" key="10">
    <source>
        <dbReference type="EMBL" id="CAB3655978.1"/>
    </source>
</evidence>
<feature type="compositionally biased region" description="Polar residues" evidence="7">
    <location>
        <begin position="538"/>
        <end position="554"/>
    </location>
</feature>
<evidence type="ECO:0000256" key="3">
    <source>
        <dbReference type="ARBA" id="ARBA00022519"/>
    </source>
</evidence>
<keyword evidence="4 8" id="KW-0812">Transmembrane</keyword>
<keyword evidence="11" id="KW-1185">Reference proteome</keyword>
<keyword evidence="2" id="KW-1003">Cell membrane</keyword>
<dbReference type="InterPro" id="IPR003399">
    <property type="entry name" value="Mce/MlaD"/>
</dbReference>
<evidence type="ECO:0000256" key="6">
    <source>
        <dbReference type="ARBA" id="ARBA00023136"/>
    </source>
</evidence>
<protein>
    <submittedName>
        <fullName evidence="10">Intermembrane transport protein PqiB</fullName>
    </submittedName>
</protein>
<gene>
    <name evidence="10" type="primary">pqiB_1</name>
    <name evidence="10" type="ORF">LMG3441_00296</name>
</gene>
<evidence type="ECO:0000313" key="11">
    <source>
        <dbReference type="Proteomes" id="UP000494269"/>
    </source>
</evidence>
<feature type="domain" description="Mce/MlaD" evidence="9">
    <location>
        <begin position="165"/>
        <end position="225"/>
    </location>
</feature>
<sequence>MIESSKDLHGLDAPTVIPRRTWRISLVWLVPLIAALVGLSMLVQTWVTEGPVITITFRTAAGLEEGKTLVKYKDVNVGTVTAISLSEDGSRVVATVALDKDAASLAREGSRFWVVRPRIGIDGVSGVDTLLSGAYIGVDRGQSTEPAKEFTGLESPPTVIGDTPGRSFILHTEDLGSLDVGSPVYYRRIQVGRVASYQLGDDGKAVALRLFINAPYDRFVTTATRFWNASGVDVSLGADGFKLQTQSIATILAGGVSFGTALGLTGEPAQADATYELAKDQQAALAPPDGPSQTAYLVFEQSLRGLAIGAPVQFDGMDLGKVISIKPDYDPDRRRFQSKVGIVVYPQRLNEIMEKMPPSDGTEEDRLVRLLQEMVAHGLRAQARTGNLLTGQLYIALDFIPNTPKVVFDSQRRPITLPTVSGTFDQLQARVANIVGKIDKMPLDSIARNLDASFANLNKALLQVNGLVLPQATQTLRQAQQTIGAAHGMLAEDATLRQSLGQTLQEIQRAARSVRTLTDLLSRNPEALVRGRPKNATFEASSTPPASTMETLPR</sequence>
<dbReference type="AlphaFoldDB" id="A0A6S6Z1U6"/>
<organism evidence="10 11">
    <name type="scientific">Achromobacter kerstersii</name>
    <dbReference type="NCBI Taxonomy" id="1353890"/>
    <lineage>
        <taxon>Bacteria</taxon>
        <taxon>Pseudomonadati</taxon>
        <taxon>Pseudomonadota</taxon>
        <taxon>Betaproteobacteria</taxon>
        <taxon>Burkholderiales</taxon>
        <taxon>Alcaligenaceae</taxon>
        <taxon>Achromobacter</taxon>
    </lineage>
</organism>
<dbReference type="GO" id="GO:0005886">
    <property type="term" value="C:plasma membrane"/>
    <property type="evidence" value="ECO:0007669"/>
    <property type="project" value="UniProtKB-SubCell"/>
</dbReference>
<evidence type="ECO:0000256" key="1">
    <source>
        <dbReference type="ARBA" id="ARBA00004533"/>
    </source>
</evidence>
<dbReference type="EMBL" id="CADIJQ010000001">
    <property type="protein sequence ID" value="CAB3655978.1"/>
    <property type="molecule type" value="Genomic_DNA"/>
</dbReference>
<feature type="transmembrane region" description="Helical" evidence="8">
    <location>
        <begin position="26"/>
        <end position="47"/>
    </location>
</feature>
<evidence type="ECO:0000256" key="7">
    <source>
        <dbReference type="SAM" id="MobiDB-lite"/>
    </source>
</evidence>
<keyword evidence="5 8" id="KW-1133">Transmembrane helix</keyword>
<dbReference type="PANTHER" id="PTHR30462">
    <property type="entry name" value="INTERMEMBRANE TRANSPORT PROTEIN PQIB-RELATED"/>
    <property type="match status" value="1"/>
</dbReference>
<feature type="region of interest" description="Disordered" evidence="7">
    <location>
        <begin position="530"/>
        <end position="554"/>
    </location>
</feature>
<comment type="subcellular location">
    <subcellularLocation>
        <location evidence="1">Cell inner membrane</location>
    </subcellularLocation>
</comment>
<dbReference type="PANTHER" id="PTHR30462:SF0">
    <property type="entry name" value="INTERMEMBRANE TRANSPORT PROTEIN YEBT"/>
    <property type="match status" value="1"/>
</dbReference>
<proteinExistence type="predicted"/>
<evidence type="ECO:0000259" key="9">
    <source>
        <dbReference type="Pfam" id="PF02470"/>
    </source>
</evidence>
<evidence type="ECO:0000256" key="4">
    <source>
        <dbReference type="ARBA" id="ARBA00022692"/>
    </source>
</evidence>
<dbReference type="Pfam" id="PF02470">
    <property type="entry name" value="MlaD"/>
    <property type="match status" value="3"/>
</dbReference>
<feature type="domain" description="Mce/MlaD" evidence="9">
    <location>
        <begin position="50"/>
        <end position="140"/>
    </location>
</feature>
<evidence type="ECO:0000256" key="8">
    <source>
        <dbReference type="SAM" id="Phobius"/>
    </source>
</evidence>
<dbReference type="RefSeq" id="WP_175168531.1">
    <property type="nucleotide sequence ID" value="NZ_CADIJQ010000001.1"/>
</dbReference>
<accession>A0A6S6Z1U6</accession>
<name>A0A6S6Z1U6_9BURK</name>
<dbReference type="InterPro" id="IPR051800">
    <property type="entry name" value="PqiA-PqiB_transport"/>
</dbReference>
<dbReference type="Proteomes" id="UP000494269">
    <property type="component" value="Unassembled WGS sequence"/>
</dbReference>
<reference evidence="10 11" key="1">
    <citation type="submission" date="2020-04" db="EMBL/GenBank/DDBJ databases">
        <authorList>
            <person name="De Canck E."/>
        </authorList>
    </citation>
    <scope>NUCLEOTIDE SEQUENCE [LARGE SCALE GENOMIC DNA]</scope>
    <source>
        <strain evidence="10 11">LMG 3441</strain>
    </source>
</reference>
<keyword evidence="3" id="KW-0997">Cell inner membrane</keyword>